<feature type="non-terminal residue" evidence="1">
    <location>
        <position position="1"/>
    </location>
</feature>
<evidence type="ECO:0000313" key="1">
    <source>
        <dbReference type="EMBL" id="CAG8589485.1"/>
    </source>
</evidence>
<evidence type="ECO:0000313" key="2">
    <source>
        <dbReference type="Proteomes" id="UP000789508"/>
    </source>
</evidence>
<dbReference type="EMBL" id="CAJVPS010003468">
    <property type="protein sequence ID" value="CAG8589485.1"/>
    <property type="molecule type" value="Genomic_DNA"/>
</dbReference>
<reference evidence="1" key="1">
    <citation type="submission" date="2021-06" db="EMBL/GenBank/DDBJ databases">
        <authorList>
            <person name="Kallberg Y."/>
            <person name="Tangrot J."/>
            <person name="Rosling A."/>
        </authorList>
    </citation>
    <scope>NUCLEOTIDE SEQUENCE</scope>
    <source>
        <strain evidence="1">FL130A</strain>
    </source>
</reference>
<gene>
    <name evidence="1" type="ORF">ALEPTO_LOCUS7633</name>
</gene>
<name>A0A9N9C7S7_9GLOM</name>
<comment type="caution">
    <text evidence="1">The sequence shown here is derived from an EMBL/GenBank/DDBJ whole genome shotgun (WGS) entry which is preliminary data.</text>
</comment>
<proteinExistence type="predicted"/>
<protein>
    <submittedName>
        <fullName evidence="1">6210_t:CDS:1</fullName>
    </submittedName>
</protein>
<accession>A0A9N9C7S7</accession>
<organism evidence="1 2">
    <name type="scientific">Ambispora leptoticha</name>
    <dbReference type="NCBI Taxonomy" id="144679"/>
    <lineage>
        <taxon>Eukaryota</taxon>
        <taxon>Fungi</taxon>
        <taxon>Fungi incertae sedis</taxon>
        <taxon>Mucoromycota</taxon>
        <taxon>Glomeromycotina</taxon>
        <taxon>Glomeromycetes</taxon>
        <taxon>Archaeosporales</taxon>
        <taxon>Ambisporaceae</taxon>
        <taxon>Ambispora</taxon>
    </lineage>
</organism>
<keyword evidence="2" id="KW-1185">Reference proteome</keyword>
<dbReference type="AlphaFoldDB" id="A0A9N9C7S7"/>
<dbReference type="OrthoDB" id="2493772at2759"/>
<sequence length="222" mass="26296">MSDPIDQLFDSLIVHNQSYDLLITMFLRKIFLNIHELYLVFLSTLSSDEVRPYPSDFFLYFSCGDYDLLSFLDFGHSRDTYTFLENRSSSLEDFIFFLYERSNKKAFSLVYKRFHVHFSTLNGAPFQWDKDFFDPDYKFSRTINRTIRVASVLNWDGYGKDTISLDDLNSGLHSLSFNDVSLDGCNSEDNPFKSFNPEYDSFDVYRSQEEREDRINNQFYSD</sequence>
<dbReference type="Proteomes" id="UP000789508">
    <property type="component" value="Unassembled WGS sequence"/>
</dbReference>